<dbReference type="GO" id="GO:0030639">
    <property type="term" value="P:polyketide biosynthetic process"/>
    <property type="evidence" value="ECO:0007669"/>
    <property type="project" value="TreeGrafter"/>
</dbReference>
<comment type="similarity">
    <text evidence="1">Belongs to the thiolase-like superfamily. Chalcone/stilbene synthases family.</text>
</comment>
<dbReference type="STRING" id="93759.A0A1R3FWN3"/>
<organism evidence="3 4">
    <name type="scientific">Corchorus olitorius</name>
    <dbReference type="NCBI Taxonomy" id="93759"/>
    <lineage>
        <taxon>Eukaryota</taxon>
        <taxon>Viridiplantae</taxon>
        <taxon>Streptophyta</taxon>
        <taxon>Embryophyta</taxon>
        <taxon>Tracheophyta</taxon>
        <taxon>Spermatophyta</taxon>
        <taxon>Magnoliopsida</taxon>
        <taxon>eudicotyledons</taxon>
        <taxon>Gunneridae</taxon>
        <taxon>Pentapetalae</taxon>
        <taxon>rosids</taxon>
        <taxon>malvids</taxon>
        <taxon>Malvales</taxon>
        <taxon>Malvaceae</taxon>
        <taxon>Grewioideae</taxon>
        <taxon>Apeibeae</taxon>
        <taxon>Corchorus</taxon>
    </lineage>
</organism>
<gene>
    <name evidence="3" type="ORF">COLO4_38150</name>
</gene>
<accession>A0A1R3FWN3</accession>
<proteinExistence type="inferred from homology"/>
<evidence type="ECO:0000313" key="4">
    <source>
        <dbReference type="Proteomes" id="UP000187203"/>
    </source>
</evidence>
<evidence type="ECO:0000313" key="3">
    <source>
        <dbReference type="EMBL" id="OMO50262.1"/>
    </source>
</evidence>
<dbReference type="AlphaFoldDB" id="A0A1R3FWN3"/>
<dbReference type="EMBL" id="AWUE01024620">
    <property type="protein sequence ID" value="OMO50262.1"/>
    <property type="molecule type" value="Genomic_DNA"/>
</dbReference>
<name>A0A1R3FWN3_9ROSI</name>
<feature type="domain" description="Chalcone/stilbene synthase C-terminal" evidence="2">
    <location>
        <begin position="2"/>
        <end position="51"/>
    </location>
</feature>
<dbReference type="InterPro" id="IPR012328">
    <property type="entry name" value="Chalcone/stilbene_synt_C"/>
</dbReference>
<dbReference type="SUPFAM" id="SSF53901">
    <property type="entry name" value="Thiolase-like"/>
    <property type="match status" value="1"/>
</dbReference>
<dbReference type="OrthoDB" id="1500228at2759"/>
<dbReference type="Pfam" id="PF02797">
    <property type="entry name" value="Chal_sti_synt_C"/>
    <property type="match status" value="1"/>
</dbReference>
<sequence length="59" mass="6269">MWSPSVLFALDEMRKQSIKQGKSTTGQGLEWGVLLALGPGLTVETIGLRSCAAVGYTSQ</sequence>
<dbReference type="PANTHER" id="PTHR11877">
    <property type="entry name" value="HYDROXYMETHYLGLUTARYL-COA SYNTHASE"/>
    <property type="match status" value="1"/>
</dbReference>
<dbReference type="Proteomes" id="UP000187203">
    <property type="component" value="Unassembled WGS sequence"/>
</dbReference>
<evidence type="ECO:0000259" key="2">
    <source>
        <dbReference type="Pfam" id="PF02797"/>
    </source>
</evidence>
<dbReference type="Gene3D" id="3.40.47.10">
    <property type="match status" value="1"/>
</dbReference>
<keyword evidence="4" id="KW-1185">Reference proteome</keyword>
<dbReference type="InterPro" id="IPR016039">
    <property type="entry name" value="Thiolase-like"/>
</dbReference>
<evidence type="ECO:0000256" key="1">
    <source>
        <dbReference type="ARBA" id="ARBA00005531"/>
    </source>
</evidence>
<protein>
    <recommendedName>
        <fullName evidence="2">Chalcone/stilbene synthase C-terminal domain-containing protein</fullName>
    </recommendedName>
</protein>
<reference evidence="4" key="1">
    <citation type="submission" date="2013-09" db="EMBL/GenBank/DDBJ databases">
        <title>Corchorus olitorius genome sequencing.</title>
        <authorList>
            <person name="Alam M."/>
            <person name="Haque M.S."/>
            <person name="Islam M.S."/>
            <person name="Emdad E.M."/>
            <person name="Islam M.M."/>
            <person name="Ahmed B."/>
            <person name="Halim A."/>
            <person name="Hossen Q.M.M."/>
            <person name="Hossain M.Z."/>
            <person name="Ahmed R."/>
            <person name="Khan M.M."/>
            <person name="Islam R."/>
            <person name="Rashid M.M."/>
            <person name="Khan S.A."/>
            <person name="Rahman M.S."/>
            <person name="Alam M."/>
            <person name="Yahiya A.S."/>
            <person name="Khan M.S."/>
            <person name="Azam M.S."/>
            <person name="Haque T."/>
            <person name="Lashkar M.Z.H."/>
            <person name="Akhand A.I."/>
            <person name="Morshed G."/>
            <person name="Roy S."/>
            <person name="Uddin K.S."/>
            <person name="Rabeya T."/>
            <person name="Hossain A.S."/>
            <person name="Chowdhury A."/>
            <person name="Snigdha A.R."/>
            <person name="Mortoza M.S."/>
            <person name="Matin S.A."/>
            <person name="Hoque S.M.E."/>
            <person name="Islam M.K."/>
            <person name="Roy D.K."/>
            <person name="Haider R."/>
            <person name="Moosa M.M."/>
            <person name="Elias S.M."/>
            <person name="Hasan A.M."/>
            <person name="Jahan S."/>
            <person name="Shafiuddin M."/>
            <person name="Mahmood N."/>
            <person name="Shommy N.S."/>
        </authorList>
    </citation>
    <scope>NUCLEOTIDE SEQUENCE [LARGE SCALE GENOMIC DNA]</scope>
    <source>
        <strain evidence="4">cv. O-4</strain>
    </source>
</reference>
<dbReference type="PANTHER" id="PTHR11877:SF57">
    <property type="entry name" value="CHALCONE SYNTHASE"/>
    <property type="match status" value="1"/>
</dbReference>
<comment type="caution">
    <text evidence="3">The sequence shown here is derived from an EMBL/GenBank/DDBJ whole genome shotgun (WGS) entry which is preliminary data.</text>
</comment>
<dbReference type="GO" id="GO:0016747">
    <property type="term" value="F:acyltransferase activity, transferring groups other than amino-acyl groups"/>
    <property type="evidence" value="ECO:0007669"/>
    <property type="project" value="InterPro"/>
</dbReference>
<dbReference type="InterPro" id="IPR011141">
    <property type="entry name" value="Polyketide_synthase_type-III"/>
</dbReference>